<dbReference type="AlphaFoldDB" id="A0A015KNZ0"/>
<keyword evidence="1" id="KW-0732">Signal</keyword>
<comment type="caution">
    <text evidence="2">The sequence shown here is derived from an EMBL/GenBank/DDBJ whole genome shotgun (WGS) entry which is preliminary data.</text>
</comment>
<keyword evidence="3" id="KW-1185">Reference proteome</keyword>
<evidence type="ECO:0000313" key="2">
    <source>
        <dbReference type="EMBL" id="EXX69294.1"/>
    </source>
</evidence>
<feature type="chain" id="PRO_5001476075" evidence="1">
    <location>
        <begin position="21"/>
        <end position="140"/>
    </location>
</feature>
<dbReference type="Proteomes" id="UP000022910">
    <property type="component" value="Unassembled WGS sequence"/>
</dbReference>
<dbReference type="HOGENOM" id="CLU_135976_0_0_1"/>
<proteinExistence type="predicted"/>
<dbReference type="OrthoDB" id="2392981at2759"/>
<accession>A0A015KNZ0</accession>
<protein>
    <submittedName>
        <fullName evidence="2">Uncharacterized protein</fullName>
    </submittedName>
</protein>
<reference evidence="2 3" key="1">
    <citation type="submission" date="2014-02" db="EMBL/GenBank/DDBJ databases">
        <title>Single nucleus genome sequencing reveals high similarity among nuclei of an endomycorrhizal fungus.</title>
        <authorList>
            <person name="Lin K."/>
            <person name="Geurts R."/>
            <person name="Zhang Z."/>
            <person name="Limpens E."/>
            <person name="Saunders D.G."/>
            <person name="Mu D."/>
            <person name="Pang E."/>
            <person name="Cao H."/>
            <person name="Cha H."/>
            <person name="Lin T."/>
            <person name="Zhou Q."/>
            <person name="Shang Y."/>
            <person name="Li Y."/>
            <person name="Ivanov S."/>
            <person name="Sharma T."/>
            <person name="Velzen R.V."/>
            <person name="Ruijter N.D."/>
            <person name="Aanen D.K."/>
            <person name="Win J."/>
            <person name="Kamoun S."/>
            <person name="Bisseling T."/>
            <person name="Huang S."/>
        </authorList>
    </citation>
    <scope>NUCLEOTIDE SEQUENCE [LARGE SCALE GENOMIC DNA]</scope>
    <source>
        <strain evidence="3">DAOM197198w</strain>
    </source>
</reference>
<feature type="signal peptide" evidence="1">
    <location>
        <begin position="1"/>
        <end position="20"/>
    </location>
</feature>
<dbReference type="STRING" id="1432141.A0A015KNZ0"/>
<gene>
    <name evidence="2" type="ORF">RirG_097440</name>
</gene>
<evidence type="ECO:0000256" key="1">
    <source>
        <dbReference type="SAM" id="SignalP"/>
    </source>
</evidence>
<organism evidence="2 3">
    <name type="scientific">Rhizophagus irregularis (strain DAOM 197198w)</name>
    <name type="common">Glomus intraradices</name>
    <dbReference type="NCBI Taxonomy" id="1432141"/>
    <lineage>
        <taxon>Eukaryota</taxon>
        <taxon>Fungi</taxon>
        <taxon>Fungi incertae sedis</taxon>
        <taxon>Mucoromycota</taxon>
        <taxon>Glomeromycotina</taxon>
        <taxon>Glomeromycetes</taxon>
        <taxon>Glomerales</taxon>
        <taxon>Glomeraceae</taxon>
        <taxon>Rhizophagus</taxon>
    </lineage>
</organism>
<sequence>MNRNFVFAVILLTTLSIVNAIPHQLENITYYQCENYPILTISLEPNPWVSGTPENYTASGQIEKATTKETILLILFAVGGKVIGNFYQQPIPITPAGSITVTANNVLTPELPSTYANIVAISDTIHIKDMYACAITYIGY</sequence>
<evidence type="ECO:0000313" key="3">
    <source>
        <dbReference type="Proteomes" id="UP000022910"/>
    </source>
</evidence>
<name>A0A015KNZ0_RHIIW</name>
<dbReference type="EMBL" id="JEMT01016898">
    <property type="protein sequence ID" value="EXX69294.1"/>
    <property type="molecule type" value="Genomic_DNA"/>
</dbReference>